<keyword evidence="8" id="KW-0067">ATP-binding</keyword>
<evidence type="ECO:0000256" key="7">
    <source>
        <dbReference type="ARBA" id="ARBA00022741"/>
    </source>
</evidence>
<dbReference type="GO" id="GO:0046872">
    <property type="term" value="F:metal ion binding"/>
    <property type="evidence" value="ECO:0007669"/>
    <property type="project" value="UniProtKB-KW"/>
</dbReference>
<gene>
    <name evidence="13" type="ORF">BDV23DRAFT_174312</name>
</gene>
<dbReference type="Proteomes" id="UP000326877">
    <property type="component" value="Unassembled WGS sequence"/>
</dbReference>
<name>A0A5N7C2F2_PETAA</name>
<comment type="similarity">
    <text evidence="2">Belongs to the folylpolyglutamate synthase family.</text>
</comment>
<dbReference type="GO" id="GO:0004326">
    <property type="term" value="F:tetrahydrofolylpolyglutamate synthase activity"/>
    <property type="evidence" value="ECO:0007669"/>
    <property type="project" value="UniProtKB-EC"/>
</dbReference>
<comment type="catalytic activity">
    <reaction evidence="12">
        <text>(6S)-5,6,7,8-tetrahydrofolyl-(gamma-L-Glu)(n) + L-glutamate + ATP = (6S)-5,6,7,8-tetrahydrofolyl-(gamma-L-Glu)(n+1) + ADP + phosphate + H(+)</text>
        <dbReference type="Rhea" id="RHEA:10580"/>
        <dbReference type="Rhea" id="RHEA-COMP:14738"/>
        <dbReference type="Rhea" id="RHEA-COMP:14740"/>
        <dbReference type="ChEBI" id="CHEBI:15378"/>
        <dbReference type="ChEBI" id="CHEBI:29985"/>
        <dbReference type="ChEBI" id="CHEBI:30616"/>
        <dbReference type="ChEBI" id="CHEBI:43474"/>
        <dbReference type="ChEBI" id="CHEBI:141005"/>
        <dbReference type="ChEBI" id="CHEBI:456216"/>
        <dbReference type="EC" id="6.3.2.17"/>
    </reaction>
</comment>
<accession>A0A5N7C2F2</accession>
<dbReference type="SUPFAM" id="SSF53244">
    <property type="entry name" value="MurD-like peptide ligases, peptide-binding domain"/>
    <property type="match status" value="1"/>
</dbReference>
<evidence type="ECO:0000256" key="12">
    <source>
        <dbReference type="ARBA" id="ARBA00047493"/>
    </source>
</evidence>
<protein>
    <recommendedName>
        <fullName evidence="3">tetrahydrofolate synthase</fullName>
        <ecNumber evidence="3">6.3.2.17</ecNumber>
    </recommendedName>
    <alternativeName>
        <fullName evidence="11">Folylpoly-gamma-glutamate synthetase</fullName>
    </alternativeName>
    <alternativeName>
        <fullName evidence="10">Tetrahydrofolylpolyglutamate synthase</fullName>
    </alternativeName>
</protein>
<keyword evidence="7" id="KW-0547">Nucleotide-binding</keyword>
<evidence type="ECO:0000256" key="3">
    <source>
        <dbReference type="ARBA" id="ARBA00013025"/>
    </source>
</evidence>
<dbReference type="GO" id="GO:0005524">
    <property type="term" value="F:ATP binding"/>
    <property type="evidence" value="ECO:0007669"/>
    <property type="project" value="UniProtKB-KW"/>
</dbReference>
<evidence type="ECO:0000256" key="8">
    <source>
        <dbReference type="ARBA" id="ARBA00022840"/>
    </source>
</evidence>
<sequence>MSGTSEMLTYQERRRLGKRLDGSATEQMRQWVRELNRLNIIHIACTKGKDTTCAFDALESSALREGLDPVIKPKYFRLLTLMSFHVFIREAADIGVYEVGEELDSTNVVDQLAVTGVTTLGMDHIKTLGDAIEKIACPAFTVEQVPDAMKLTAVAIIPALQNVDVKPAEDFQRKNAFFAISLAHTALEKFRVPSKYNPESLPNSFVQGLETVVWRGRCETFISGQLHWHLDGAHTENSLEATFHYAVFCTNITYKSCSYKPDFVNRNVNLDALRNLTLQEKLAAVWHELDPSTVVATPHSIEEAIEYVKSVITGGFHLAEACYLF</sequence>
<reference evidence="13" key="1">
    <citation type="submission" date="2019-04" db="EMBL/GenBank/DDBJ databases">
        <title>Friends and foes A comparative genomics studyof 23 Aspergillus species from section Flavi.</title>
        <authorList>
            <consortium name="DOE Joint Genome Institute"/>
            <person name="Kjaerbolling I."/>
            <person name="Vesth T."/>
            <person name="Frisvad J.C."/>
            <person name="Nybo J.L."/>
            <person name="Theobald S."/>
            <person name="Kildgaard S."/>
            <person name="Isbrandt T."/>
            <person name="Kuo A."/>
            <person name="Sato A."/>
            <person name="Lyhne E.K."/>
            <person name="Kogle M.E."/>
            <person name="Wiebenga A."/>
            <person name="Kun R.S."/>
            <person name="Lubbers R.J."/>
            <person name="Makela M.R."/>
            <person name="Barry K."/>
            <person name="Chovatia M."/>
            <person name="Clum A."/>
            <person name="Daum C."/>
            <person name="Haridas S."/>
            <person name="He G."/>
            <person name="LaButti K."/>
            <person name="Lipzen A."/>
            <person name="Mondo S."/>
            <person name="Riley R."/>
            <person name="Salamov A."/>
            <person name="Simmons B.A."/>
            <person name="Magnuson J.K."/>
            <person name="Henrissat B."/>
            <person name="Mortensen U.H."/>
            <person name="Larsen T.O."/>
            <person name="Devries R.P."/>
            <person name="Grigoriev I.V."/>
            <person name="Machida M."/>
            <person name="Baker S.E."/>
            <person name="Andersen M.R."/>
        </authorList>
    </citation>
    <scope>NUCLEOTIDE SEQUENCE [LARGE SCALE GENOMIC DNA]</scope>
    <source>
        <strain evidence="13">IBT 14317</strain>
    </source>
</reference>
<organism evidence="13">
    <name type="scientific">Petromyces alliaceus</name>
    <name type="common">Aspergillus alliaceus</name>
    <dbReference type="NCBI Taxonomy" id="209559"/>
    <lineage>
        <taxon>Eukaryota</taxon>
        <taxon>Fungi</taxon>
        <taxon>Dikarya</taxon>
        <taxon>Ascomycota</taxon>
        <taxon>Pezizomycotina</taxon>
        <taxon>Eurotiomycetes</taxon>
        <taxon>Eurotiomycetidae</taxon>
        <taxon>Eurotiales</taxon>
        <taxon>Aspergillaceae</taxon>
        <taxon>Aspergillus</taxon>
        <taxon>Aspergillus subgen. Circumdati</taxon>
    </lineage>
</organism>
<evidence type="ECO:0000313" key="13">
    <source>
        <dbReference type="EMBL" id="KAE8387897.1"/>
    </source>
</evidence>
<dbReference type="EC" id="6.3.2.17" evidence="3"/>
<evidence type="ECO:0000256" key="10">
    <source>
        <dbReference type="ARBA" id="ARBA00030592"/>
    </source>
</evidence>
<dbReference type="InterPro" id="IPR036615">
    <property type="entry name" value="Mur_ligase_C_dom_sf"/>
</dbReference>
<dbReference type="Gene3D" id="3.40.1190.10">
    <property type="entry name" value="Mur-like, catalytic domain"/>
    <property type="match status" value="1"/>
</dbReference>
<evidence type="ECO:0000256" key="11">
    <source>
        <dbReference type="ARBA" id="ARBA00030876"/>
    </source>
</evidence>
<keyword evidence="9" id="KW-0460">Magnesium</keyword>
<evidence type="ECO:0000256" key="9">
    <source>
        <dbReference type="ARBA" id="ARBA00022842"/>
    </source>
</evidence>
<dbReference type="PANTHER" id="PTHR11136:SF5">
    <property type="entry name" value="FOLYLPOLYGLUTAMATE SYNTHASE, MITOCHONDRIAL"/>
    <property type="match status" value="1"/>
</dbReference>
<keyword evidence="6" id="KW-0479">Metal-binding</keyword>
<evidence type="ECO:0000256" key="4">
    <source>
        <dbReference type="ARBA" id="ARBA00022563"/>
    </source>
</evidence>
<dbReference type="GO" id="GO:0005739">
    <property type="term" value="C:mitochondrion"/>
    <property type="evidence" value="ECO:0007669"/>
    <property type="project" value="TreeGrafter"/>
</dbReference>
<keyword evidence="4" id="KW-0554">One-carbon metabolism</keyword>
<dbReference type="PANTHER" id="PTHR11136">
    <property type="entry name" value="FOLYLPOLYGLUTAMATE SYNTHASE-RELATED"/>
    <property type="match status" value="1"/>
</dbReference>
<proteinExistence type="inferred from homology"/>
<dbReference type="UniPathway" id="UPA00850"/>
<dbReference type="GO" id="GO:0005829">
    <property type="term" value="C:cytosol"/>
    <property type="evidence" value="ECO:0007669"/>
    <property type="project" value="TreeGrafter"/>
</dbReference>
<keyword evidence="5 13" id="KW-0436">Ligase</keyword>
<evidence type="ECO:0000256" key="5">
    <source>
        <dbReference type="ARBA" id="ARBA00022598"/>
    </source>
</evidence>
<dbReference type="OrthoDB" id="5212574at2759"/>
<comment type="pathway">
    <text evidence="1">Cofactor biosynthesis; tetrahydrofolylpolyglutamate biosynthesis.</text>
</comment>
<evidence type="ECO:0000256" key="1">
    <source>
        <dbReference type="ARBA" id="ARBA00005150"/>
    </source>
</evidence>
<dbReference type="InterPro" id="IPR001645">
    <property type="entry name" value="Folylpolyglutamate_synth"/>
</dbReference>
<dbReference type="InterPro" id="IPR036565">
    <property type="entry name" value="Mur-like_cat_sf"/>
</dbReference>
<dbReference type="AlphaFoldDB" id="A0A5N7C2F2"/>
<evidence type="ECO:0000256" key="2">
    <source>
        <dbReference type="ARBA" id="ARBA00008276"/>
    </source>
</evidence>
<dbReference type="GO" id="GO:0006730">
    <property type="term" value="P:one-carbon metabolic process"/>
    <property type="evidence" value="ECO:0007669"/>
    <property type="project" value="UniProtKB-KW"/>
</dbReference>
<dbReference type="SUPFAM" id="SSF53623">
    <property type="entry name" value="MurD-like peptide ligases, catalytic domain"/>
    <property type="match status" value="1"/>
</dbReference>
<evidence type="ECO:0000256" key="6">
    <source>
        <dbReference type="ARBA" id="ARBA00022723"/>
    </source>
</evidence>
<dbReference type="EMBL" id="ML735286">
    <property type="protein sequence ID" value="KAE8387897.1"/>
    <property type="molecule type" value="Genomic_DNA"/>
</dbReference>